<dbReference type="AlphaFoldDB" id="A0A843UN58"/>
<name>A0A843UN58_COLES</name>
<dbReference type="EMBL" id="NMUH01000684">
    <property type="protein sequence ID" value="MQL83230.1"/>
    <property type="molecule type" value="Genomic_DNA"/>
</dbReference>
<keyword evidence="3" id="KW-1185">Reference proteome</keyword>
<reference evidence="2" key="1">
    <citation type="submission" date="2017-07" db="EMBL/GenBank/DDBJ databases">
        <title>Taro Niue Genome Assembly and Annotation.</title>
        <authorList>
            <person name="Atibalentja N."/>
            <person name="Keating K."/>
            <person name="Fields C.J."/>
        </authorList>
    </citation>
    <scope>NUCLEOTIDE SEQUENCE</scope>
    <source>
        <strain evidence="2">Niue_2</strain>
        <tissue evidence="2">Leaf</tissue>
    </source>
</reference>
<evidence type="ECO:0000313" key="2">
    <source>
        <dbReference type="EMBL" id="MQL83230.1"/>
    </source>
</evidence>
<protein>
    <submittedName>
        <fullName evidence="2">Uncharacterized protein</fullName>
    </submittedName>
</protein>
<gene>
    <name evidence="2" type="ORF">Taro_015711</name>
</gene>
<accession>A0A843UN58</accession>
<feature type="region of interest" description="Disordered" evidence="1">
    <location>
        <begin position="1"/>
        <end position="74"/>
    </location>
</feature>
<feature type="compositionally biased region" description="Basic and acidic residues" evidence="1">
    <location>
        <begin position="14"/>
        <end position="25"/>
    </location>
</feature>
<proteinExistence type="predicted"/>
<evidence type="ECO:0000256" key="1">
    <source>
        <dbReference type="SAM" id="MobiDB-lite"/>
    </source>
</evidence>
<evidence type="ECO:0000313" key="3">
    <source>
        <dbReference type="Proteomes" id="UP000652761"/>
    </source>
</evidence>
<organism evidence="2 3">
    <name type="scientific">Colocasia esculenta</name>
    <name type="common">Wild taro</name>
    <name type="synonym">Arum esculentum</name>
    <dbReference type="NCBI Taxonomy" id="4460"/>
    <lineage>
        <taxon>Eukaryota</taxon>
        <taxon>Viridiplantae</taxon>
        <taxon>Streptophyta</taxon>
        <taxon>Embryophyta</taxon>
        <taxon>Tracheophyta</taxon>
        <taxon>Spermatophyta</taxon>
        <taxon>Magnoliopsida</taxon>
        <taxon>Liliopsida</taxon>
        <taxon>Araceae</taxon>
        <taxon>Aroideae</taxon>
        <taxon>Colocasieae</taxon>
        <taxon>Colocasia</taxon>
    </lineage>
</organism>
<dbReference type="Proteomes" id="UP000652761">
    <property type="component" value="Unassembled WGS sequence"/>
</dbReference>
<sequence length="177" mass="18234">MAEVSGLSTLEEGELPREIISRESGLDSVDPAPLAEGTVSGDLGLTPHDHLGGVMEHNPPVINTPGPTIGEDSDGLGATITVDVPTVEGMVMSSPTLGVGADVEISGEVDGSTIIGAASHCDASVHPASQEAAPPVLGEQEAITGQRLDFPPYDIVWPDGPQTSSRQGMEFLIEQFV</sequence>
<comment type="caution">
    <text evidence="2">The sequence shown here is derived from an EMBL/GenBank/DDBJ whole genome shotgun (WGS) entry which is preliminary data.</text>
</comment>